<sequence length="86" mass="9390">MIISLPLHLSRCSRQHAGRQAAVPAPAPEIDRATVHHRQTLAAVNMYRRRVTRGRSERPPGLSPSSPPCMFLCNLFPSTSAACQSA</sequence>
<name>A0A8T0S4S7_PANVG</name>
<dbReference type="Proteomes" id="UP000823388">
    <property type="component" value="Chromosome 5N"/>
</dbReference>
<proteinExistence type="predicted"/>
<gene>
    <name evidence="1" type="ORF">PVAP13_5NG613600</name>
</gene>
<evidence type="ECO:0000313" key="2">
    <source>
        <dbReference type="Proteomes" id="UP000823388"/>
    </source>
</evidence>
<comment type="caution">
    <text evidence="1">The sequence shown here is derived from an EMBL/GenBank/DDBJ whole genome shotgun (WGS) entry which is preliminary data.</text>
</comment>
<reference evidence="1" key="1">
    <citation type="submission" date="2020-05" db="EMBL/GenBank/DDBJ databases">
        <title>WGS assembly of Panicum virgatum.</title>
        <authorList>
            <person name="Lovell J.T."/>
            <person name="Jenkins J."/>
            <person name="Shu S."/>
            <person name="Juenger T.E."/>
            <person name="Schmutz J."/>
        </authorList>
    </citation>
    <scope>NUCLEOTIDE SEQUENCE</scope>
    <source>
        <strain evidence="1">AP13</strain>
    </source>
</reference>
<protein>
    <submittedName>
        <fullName evidence="1">Uncharacterized protein</fullName>
    </submittedName>
</protein>
<accession>A0A8T0S4S7</accession>
<evidence type="ECO:0000313" key="1">
    <source>
        <dbReference type="EMBL" id="KAG2594022.1"/>
    </source>
</evidence>
<organism evidence="1 2">
    <name type="scientific">Panicum virgatum</name>
    <name type="common">Blackwell switchgrass</name>
    <dbReference type="NCBI Taxonomy" id="38727"/>
    <lineage>
        <taxon>Eukaryota</taxon>
        <taxon>Viridiplantae</taxon>
        <taxon>Streptophyta</taxon>
        <taxon>Embryophyta</taxon>
        <taxon>Tracheophyta</taxon>
        <taxon>Spermatophyta</taxon>
        <taxon>Magnoliopsida</taxon>
        <taxon>Liliopsida</taxon>
        <taxon>Poales</taxon>
        <taxon>Poaceae</taxon>
        <taxon>PACMAD clade</taxon>
        <taxon>Panicoideae</taxon>
        <taxon>Panicodae</taxon>
        <taxon>Paniceae</taxon>
        <taxon>Panicinae</taxon>
        <taxon>Panicum</taxon>
        <taxon>Panicum sect. Hiantes</taxon>
    </lineage>
</organism>
<dbReference type="AlphaFoldDB" id="A0A8T0S4S7"/>
<dbReference type="EMBL" id="CM029046">
    <property type="protein sequence ID" value="KAG2594022.1"/>
    <property type="molecule type" value="Genomic_DNA"/>
</dbReference>
<keyword evidence="2" id="KW-1185">Reference proteome</keyword>